<dbReference type="Pfam" id="PF08263">
    <property type="entry name" value="LRRNT_2"/>
    <property type="match status" value="1"/>
</dbReference>
<feature type="transmembrane region" description="Helical" evidence="8">
    <location>
        <begin position="27"/>
        <end position="48"/>
    </location>
</feature>
<evidence type="ECO:0000313" key="11">
    <source>
        <dbReference type="Proteomes" id="UP001341840"/>
    </source>
</evidence>
<dbReference type="InterPro" id="IPR032675">
    <property type="entry name" value="LRR_dom_sf"/>
</dbReference>
<evidence type="ECO:0000256" key="6">
    <source>
        <dbReference type="ARBA" id="ARBA00023136"/>
    </source>
</evidence>
<keyword evidence="4" id="KW-0677">Repeat</keyword>
<dbReference type="Gene3D" id="3.30.200.20">
    <property type="entry name" value="Phosphorylase Kinase, domain 1"/>
    <property type="match status" value="1"/>
</dbReference>
<feature type="transmembrane region" description="Helical" evidence="8">
    <location>
        <begin position="304"/>
        <end position="327"/>
    </location>
</feature>
<feature type="compositionally biased region" description="Pro residues" evidence="7">
    <location>
        <begin position="256"/>
        <end position="269"/>
    </location>
</feature>
<feature type="domain" description="Protein kinase" evidence="9">
    <location>
        <begin position="413"/>
        <end position="690"/>
    </location>
</feature>
<proteinExistence type="predicted"/>
<evidence type="ECO:0000259" key="9">
    <source>
        <dbReference type="PROSITE" id="PS50011"/>
    </source>
</evidence>
<organism evidence="10 11">
    <name type="scientific">Stylosanthes scabra</name>
    <dbReference type="NCBI Taxonomy" id="79078"/>
    <lineage>
        <taxon>Eukaryota</taxon>
        <taxon>Viridiplantae</taxon>
        <taxon>Streptophyta</taxon>
        <taxon>Embryophyta</taxon>
        <taxon>Tracheophyta</taxon>
        <taxon>Spermatophyta</taxon>
        <taxon>Magnoliopsida</taxon>
        <taxon>eudicotyledons</taxon>
        <taxon>Gunneridae</taxon>
        <taxon>Pentapetalae</taxon>
        <taxon>rosids</taxon>
        <taxon>fabids</taxon>
        <taxon>Fabales</taxon>
        <taxon>Fabaceae</taxon>
        <taxon>Papilionoideae</taxon>
        <taxon>50 kb inversion clade</taxon>
        <taxon>dalbergioids sensu lato</taxon>
        <taxon>Dalbergieae</taxon>
        <taxon>Pterocarpus clade</taxon>
        <taxon>Stylosanthes</taxon>
    </lineage>
</organism>
<dbReference type="Gene3D" id="3.80.10.10">
    <property type="entry name" value="Ribonuclease Inhibitor"/>
    <property type="match status" value="1"/>
</dbReference>
<evidence type="ECO:0000256" key="4">
    <source>
        <dbReference type="ARBA" id="ARBA00022737"/>
    </source>
</evidence>
<comment type="caution">
    <text evidence="10">The sequence shown here is derived from an EMBL/GenBank/DDBJ whole genome shotgun (WGS) entry which is preliminary data.</text>
</comment>
<gene>
    <name evidence="10" type="primary">SRF8</name>
    <name evidence="10" type="ORF">PIB30_059433</name>
</gene>
<evidence type="ECO:0000256" key="1">
    <source>
        <dbReference type="ARBA" id="ARBA00004370"/>
    </source>
</evidence>
<evidence type="ECO:0000313" key="10">
    <source>
        <dbReference type="EMBL" id="MED6161300.1"/>
    </source>
</evidence>
<keyword evidence="2" id="KW-0433">Leucine-rich repeat</keyword>
<sequence>MFPSSSDLLSAPAAGNKNTPTMALTRFILLSLFPFLFSSIFLALPFALANTDSSDVQALGVLFNALNSPSVLTGWKVGEGDPCGESWKGITCDGSAVVSIDLSGLGLNGTLGYLLSDLMSLRKLDLSDNKIHDTIPYQLPPNLTSLNFAGNNLTGNLPYSISAMASLNYLNVSNNALSTPIGDVFASLSDLATMDLSFNNFSGDLPPSLASLSNLSSLSLQSNQLTGNLNALVGLPLDTFSIHNFIYDGNSFDNGPAPPPPPFTSPPPSRSHNSHRRSGSGSHNKTRVSDNGSSDNHNGLTTGAVIGIIIGSVLVAVILLLALFFCIRKQKGKEKVTRTSSGNHPLGTTNVNPQMQEQRVKSAAVIADLKPPPVENVVVERAPAKSGSIKQMKSPVTSTSYTVASLQSATNSFSQENIIGEGSLGRVYRAEFPNAKIMAIKKIDNSALSLQEEDNFLEAVSNMSRLRHPNIVTLAGYCAEHGQRLLVYEYIGGGNLHDMLHFAEDSSKALSWNARVRIALGTARALEYLHEVCLPSVVHRNFKSANILLDEELNPHLSDCGLAALTPNTERQVSTQMVGSFGYSAPEFALSGVYTVKSDVYSFGVVMLELLTGRKPLDSSRVRSEQSLVRWATPQLHDIDALAKMVDPSLNGMYPAKSLSRFADIIALCVQPEPEFRPPMSEVVQALVRLVQRASVVKRRPSDESGFGHRTPEHEAIDMSF</sequence>
<dbReference type="InterPro" id="IPR011009">
    <property type="entry name" value="Kinase-like_dom_sf"/>
</dbReference>
<dbReference type="PROSITE" id="PS51450">
    <property type="entry name" value="LRR"/>
    <property type="match status" value="1"/>
</dbReference>
<name>A0ABU6ULW7_9FABA</name>
<protein>
    <submittedName>
        <fullName evidence="10">Protein STRUBBELIG-REPTOR FAMILY 8</fullName>
    </submittedName>
</protein>
<evidence type="ECO:0000256" key="8">
    <source>
        <dbReference type="SAM" id="Phobius"/>
    </source>
</evidence>
<keyword evidence="5 8" id="KW-1133">Transmembrane helix</keyword>
<evidence type="ECO:0000256" key="5">
    <source>
        <dbReference type="ARBA" id="ARBA00022989"/>
    </source>
</evidence>
<dbReference type="PROSITE" id="PS50011">
    <property type="entry name" value="PROTEIN_KINASE_DOM"/>
    <property type="match status" value="1"/>
</dbReference>
<keyword evidence="3 8" id="KW-0812">Transmembrane</keyword>
<evidence type="ECO:0000256" key="7">
    <source>
        <dbReference type="SAM" id="MobiDB-lite"/>
    </source>
</evidence>
<comment type="subcellular location">
    <subcellularLocation>
        <location evidence="1">Membrane</location>
    </subcellularLocation>
</comment>
<dbReference type="InterPro" id="IPR000719">
    <property type="entry name" value="Prot_kinase_dom"/>
</dbReference>
<accession>A0ABU6ULW7</accession>
<dbReference type="SUPFAM" id="SSF56112">
    <property type="entry name" value="Protein kinase-like (PK-like)"/>
    <property type="match status" value="1"/>
</dbReference>
<feature type="region of interest" description="Disordered" evidence="7">
    <location>
        <begin position="253"/>
        <end position="297"/>
    </location>
</feature>
<dbReference type="PANTHER" id="PTHR48007">
    <property type="entry name" value="LEUCINE-RICH REPEAT RECEPTOR-LIKE PROTEIN KINASE PXC1"/>
    <property type="match status" value="1"/>
</dbReference>
<evidence type="ECO:0000256" key="2">
    <source>
        <dbReference type="ARBA" id="ARBA00022614"/>
    </source>
</evidence>
<dbReference type="Pfam" id="PF00069">
    <property type="entry name" value="Pkinase"/>
    <property type="match status" value="1"/>
</dbReference>
<dbReference type="SUPFAM" id="SSF52058">
    <property type="entry name" value="L domain-like"/>
    <property type="match status" value="1"/>
</dbReference>
<evidence type="ECO:0000256" key="3">
    <source>
        <dbReference type="ARBA" id="ARBA00022692"/>
    </source>
</evidence>
<dbReference type="InterPro" id="IPR013210">
    <property type="entry name" value="LRR_N_plant-typ"/>
</dbReference>
<dbReference type="InterPro" id="IPR001611">
    <property type="entry name" value="Leu-rich_rpt"/>
</dbReference>
<dbReference type="Proteomes" id="UP001341840">
    <property type="component" value="Unassembled WGS sequence"/>
</dbReference>
<dbReference type="Pfam" id="PF00560">
    <property type="entry name" value="LRR_1"/>
    <property type="match status" value="2"/>
</dbReference>
<dbReference type="Gene3D" id="1.10.510.10">
    <property type="entry name" value="Transferase(Phosphotransferase) domain 1"/>
    <property type="match status" value="1"/>
</dbReference>
<keyword evidence="6 8" id="KW-0472">Membrane</keyword>
<dbReference type="EMBL" id="JASCZI010121340">
    <property type="protein sequence ID" value="MED6161300.1"/>
    <property type="molecule type" value="Genomic_DNA"/>
</dbReference>
<keyword evidence="11" id="KW-1185">Reference proteome</keyword>
<dbReference type="PANTHER" id="PTHR48007:SF34">
    <property type="entry name" value="PROTEIN STRUBBELIG-RECEPTOR FAMILY 8 ISOFORM X1"/>
    <property type="match status" value="1"/>
</dbReference>
<dbReference type="CDD" id="cd14066">
    <property type="entry name" value="STKc_IRAK"/>
    <property type="match status" value="1"/>
</dbReference>
<reference evidence="10 11" key="1">
    <citation type="journal article" date="2023" name="Plants (Basel)">
        <title>Bridging the Gap: Combining Genomics and Transcriptomics Approaches to Understand Stylosanthes scabra, an Orphan Legume from the Brazilian Caatinga.</title>
        <authorList>
            <person name="Ferreira-Neto J.R.C."/>
            <person name="da Silva M.D."/>
            <person name="Binneck E."/>
            <person name="de Melo N.F."/>
            <person name="da Silva R.H."/>
            <person name="de Melo A.L.T.M."/>
            <person name="Pandolfi V."/>
            <person name="Bustamante F.O."/>
            <person name="Brasileiro-Vidal A.C."/>
            <person name="Benko-Iseppon A.M."/>
        </authorList>
    </citation>
    <scope>NUCLEOTIDE SEQUENCE [LARGE SCALE GENOMIC DNA]</scope>
    <source>
        <tissue evidence="10">Leaves</tissue>
    </source>
</reference>
<dbReference type="Pfam" id="PF13516">
    <property type="entry name" value="LRR_6"/>
    <property type="match status" value="1"/>
</dbReference>
<dbReference type="InterPro" id="IPR046959">
    <property type="entry name" value="PRK1-6/SRF4-like"/>
</dbReference>